<evidence type="ECO:0000313" key="1">
    <source>
        <dbReference type="EMBL" id="KAJ6989160.1"/>
    </source>
</evidence>
<dbReference type="AlphaFoldDB" id="A0AAD6MQJ5"/>
<keyword evidence="2" id="KW-1185">Reference proteome</keyword>
<proteinExistence type="predicted"/>
<organism evidence="1 2">
    <name type="scientific">Populus alba x Populus x berolinensis</name>
    <dbReference type="NCBI Taxonomy" id="444605"/>
    <lineage>
        <taxon>Eukaryota</taxon>
        <taxon>Viridiplantae</taxon>
        <taxon>Streptophyta</taxon>
        <taxon>Embryophyta</taxon>
        <taxon>Tracheophyta</taxon>
        <taxon>Spermatophyta</taxon>
        <taxon>Magnoliopsida</taxon>
        <taxon>eudicotyledons</taxon>
        <taxon>Gunneridae</taxon>
        <taxon>Pentapetalae</taxon>
        <taxon>rosids</taxon>
        <taxon>fabids</taxon>
        <taxon>Malpighiales</taxon>
        <taxon>Salicaceae</taxon>
        <taxon>Saliceae</taxon>
        <taxon>Populus</taxon>
    </lineage>
</organism>
<reference evidence="1" key="1">
    <citation type="journal article" date="2023" name="Mol. Ecol. Resour.">
        <title>Chromosome-level genome assembly of a triploid poplar Populus alba 'Berolinensis'.</title>
        <authorList>
            <person name="Chen S."/>
            <person name="Yu Y."/>
            <person name="Wang X."/>
            <person name="Wang S."/>
            <person name="Zhang T."/>
            <person name="Zhou Y."/>
            <person name="He R."/>
            <person name="Meng N."/>
            <person name="Wang Y."/>
            <person name="Liu W."/>
            <person name="Liu Z."/>
            <person name="Liu J."/>
            <person name="Guo Q."/>
            <person name="Huang H."/>
            <person name="Sederoff R.R."/>
            <person name="Wang G."/>
            <person name="Qu G."/>
            <person name="Chen S."/>
        </authorList>
    </citation>
    <scope>NUCLEOTIDE SEQUENCE</scope>
    <source>
        <strain evidence="1">SC-2020</strain>
    </source>
</reference>
<name>A0AAD6MQJ5_9ROSI</name>
<gene>
    <name evidence="1" type="ORF">NC653_021905</name>
</gene>
<comment type="caution">
    <text evidence="1">The sequence shown here is derived from an EMBL/GenBank/DDBJ whole genome shotgun (WGS) entry which is preliminary data.</text>
</comment>
<protein>
    <submittedName>
        <fullName evidence="1">Uncharacterized protein</fullName>
    </submittedName>
</protein>
<dbReference type="Proteomes" id="UP001164929">
    <property type="component" value="Chromosome 8"/>
</dbReference>
<dbReference type="EMBL" id="JAQIZT010000008">
    <property type="protein sequence ID" value="KAJ6989160.1"/>
    <property type="molecule type" value="Genomic_DNA"/>
</dbReference>
<evidence type="ECO:0000313" key="2">
    <source>
        <dbReference type="Proteomes" id="UP001164929"/>
    </source>
</evidence>
<accession>A0AAD6MQJ5</accession>
<sequence length="89" mass="10324">METCKNVAKNCKPPKLIFGVEPKSVNHCIDVMARLHGEQARNAIIAYWVDRSFFSTSRGSLDGFTWFMQHASDMARRFRTYRSNNLGYF</sequence>